<evidence type="ECO:0000259" key="2">
    <source>
        <dbReference type="PROSITE" id="PS50089"/>
    </source>
</evidence>
<evidence type="ECO:0000313" key="3">
    <source>
        <dbReference type="EMBL" id="VBB18709.1"/>
    </source>
</evidence>
<gene>
    <name evidence="3" type="ORF">YASMINEVIRUS_1241</name>
</gene>
<sequence>MYYVVKEEGVTLKKNFYSAMQKDIIVCQTMILEDAKRYVDGLKDGNKKVVPKAIFGDDVDEECVVCLYDAREIVFSPCGHFITCESCSRTCKKCPLCASAVMCTLTRDEIKD</sequence>
<dbReference type="Gene3D" id="3.30.40.10">
    <property type="entry name" value="Zinc/RING finger domain, C3HC4 (zinc finger)"/>
    <property type="match status" value="1"/>
</dbReference>
<dbReference type="PROSITE" id="PS50089">
    <property type="entry name" value="ZF_RING_2"/>
    <property type="match status" value="1"/>
</dbReference>
<keyword evidence="4" id="KW-1185">Reference proteome</keyword>
<keyword evidence="1" id="KW-0862">Zinc</keyword>
<reference evidence="3 4" key="1">
    <citation type="submission" date="2018-10" db="EMBL/GenBank/DDBJ databases">
        <authorList>
            <consortium name="IHU Genomes"/>
        </authorList>
    </citation>
    <scope>NUCLEOTIDE SEQUENCE [LARGE SCALE GENOMIC DNA]</scope>
    <source>
        <strain evidence="3 4">A1</strain>
    </source>
</reference>
<proteinExistence type="predicted"/>
<dbReference type="GO" id="GO:0008270">
    <property type="term" value="F:zinc ion binding"/>
    <property type="evidence" value="ECO:0007669"/>
    <property type="project" value="UniProtKB-KW"/>
</dbReference>
<organism evidence="3 4">
    <name type="scientific">Yasminevirus sp. GU-2018</name>
    <dbReference type="NCBI Taxonomy" id="2420051"/>
    <lineage>
        <taxon>Viruses</taxon>
        <taxon>Varidnaviria</taxon>
        <taxon>Bamfordvirae</taxon>
        <taxon>Nucleocytoviricota</taxon>
        <taxon>Megaviricetes</taxon>
        <taxon>Imitervirales</taxon>
        <taxon>Mimiviridae</taxon>
        <taxon>Klosneuvirinae</taxon>
        <taxon>Yasminevirus</taxon>
        <taxon>Yasminevirus saudimassiliense</taxon>
    </lineage>
</organism>
<dbReference type="EMBL" id="UPSH01000001">
    <property type="protein sequence ID" value="VBB18709.1"/>
    <property type="molecule type" value="Genomic_DNA"/>
</dbReference>
<evidence type="ECO:0000313" key="4">
    <source>
        <dbReference type="Proteomes" id="UP000594342"/>
    </source>
</evidence>
<dbReference type="InterPro" id="IPR001841">
    <property type="entry name" value="Znf_RING"/>
</dbReference>
<feature type="domain" description="RING-type" evidence="2">
    <location>
        <begin position="63"/>
        <end position="97"/>
    </location>
</feature>
<comment type="caution">
    <text evidence="3">The sequence shown here is derived from an EMBL/GenBank/DDBJ whole genome shotgun (WGS) entry which is preliminary data.</text>
</comment>
<keyword evidence="1" id="KW-0479">Metal-binding</keyword>
<dbReference type="InterPro" id="IPR051728">
    <property type="entry name" value="RING-FYVE_E3_ubiquitin-ligase"/>
</dbReference>
<name>A0A5K0U9F4_9VIRU</name>
<protein>
    <recommendedName>
        <fullName evidence="2">RING-type domain-containing protein</fullName>
    </recommendedName>
</protein>
<dbReference type="PANTHER" id="PTHR14879:SF5">
    <property type="entry name" value="RING-TYPE DOMAIN-CONTAINING PROTEIN"/>
    <property type="match status" value="1"/>
</dbReference>
<dbReference type="PANTHER" id="PTHR14879">
    <property type="entry name" value="CASPASE REGULATOR, RING FINGER DOMAIN-CONTAINING"/>
    <property type="match status" value="1"/>
</dbReference>
<dbReference type="Proteomes" id="UP000594342">
    <property type="component" value="Unassembled WGS sequence"/>
</dbReference>
<evidence type="ECO:0000256" key="1">
    <source>
        <dbReference type="PROSITE-ProRule" id="PRU00175"/>
    </source>
</evidence>
<keyword evidence="1" id="KW-0863">Zinc-finger</keyword>
<dbReference type="Pfam" id="PF13920">
    <property type="entry name" value="zf-C3HC4_3"/>
    <property type="match status" value="1"/>
</dbReference>
<dbReference type="InterPro" id="IPR013083">
    <property type="entry name" value="Znf_RING/FYVE/PHD"/>
</dbReference>
<dbReference type="SUPFAM" id="SSF57850">
    <property type="entry name" value="RING/U-box"/>
    <property type="match status" value="1"/>
</dbReference>
<accession>A0A5K0U9F4</accession>